<protein>
    <recommendedName>
        <fullName evidence="3">Stage 0 sporulation protein A homolog</fullName>
    </recommendedName>
</protein>
<dbReference type="Proteomes" id="UP000250003">
    <property type="component" value="Chromosome"/>
</dbReference>
<evidence type="ECO:0000313" key="1">
    <source>
        <dbReference type="EMBL" id="AWY98257.1"/>
    </source>
</evidence>
<dbReference type="KEGG" id="blau:DQQ01_08970"/>
<dbReference type="AlphaFoldDB" id="A0A2Z4UB88"/>
<evidence type="ECO:0000313" key="2">
    <source>
        <dbReference type="Proteomes" id="UP000250003"/>
    </source>
</evidence>
<dbReference type="EMBL" id="CP030280">
    <property type="protein sequence ID" value="AWY98257.1"/>
    <property type="molecule type" value="Genomic_DNA"/>
</dbReference>
<evidence type="ECO:0008006" key="3">
    <source>
        <dbReference type="Google" id="ProtNLM"/>
    </source>
</evidence>
<name>A0A2Z4UB88_9FIRM</name>
<organism evidence="1 2">
    <name type="scientific">Blautia argi</name>
    <dbReference type="NCBI Taxonomy" id="1912897"/>
    <lineage>
        <taxon>Bacteria</taxon>
        <taxon>Bacillati</taxon>
        <taxon>Bacillota</taxon>
        <taxon>Clostridia</taxon>
        <taxon>Lachnospirales</taxon>
        <taxon>Lachnospiraceae</taxon>
        <taxon>Blautia</taxon>
    </lineage>
</organism>
<reference evidence="2" key="1">
    <citation type="submission" date="2018-06" db="EMBL/GenBank/DDBJ databases">
        <title>Description of Blautia argi sp. nov., a new anaerobic isolated from dog feces.</title>
        <authorList>
            <person name="Chang Y.-H."/>
            <person name="Paek J."/>
            <person name="Shin Y."/>
        </authorList>
    </citation>
    <scope>NUCLEOTIDE SEQUENCE [LARGE SCALE GENOMIC DNA]</scope>
    <source>
        <strain evidence="2">KCTC 15426</strain>
    </source>
</reference>
<proteinExistence type="predicted"/>
<accession>A0A2Z4UB88</accession>
<gene>
    <name evidence="1" type="ORF">DQQ01_08970</name>
</gene>
<keyword evidence="2" id="KW-1185">Reference proteome</keyword>
<dbReference type="InterPro" id="IPR011006">
    <property type="entry name" value="CheY-like_superfamily"/>
</dbReference>
<dbReference type="Gene3D" id="6.10.250.690">
    <property type="match status" value="1"/>
</dbReference>
<dbReference type="SUPFAM" id="SSF52172">
    <property type="entry name" value="CheY-like"/>
    <property type="match status" value="1"/>
</dbReference>
<sequence length="80" mass="9338">MDLDQIYAIECGGDDYLTQPFSYDVVTAKINAHLRRIYGEYALQERKTVELDHVVLNTETLKLEYLEHTIALTKKTFWNA</sequence>